<feature type="domain" description="HTH cro/C1-type" evidence="3">
    <location>
        <begin position="149"/>
        <end position="203"/>
    </location>
</feature>
<sequence>MRKVDNMPIHAIVEQPQESDNRREAARWRIRLELSGALDADVTGDGRENVVIHDISTAGMLVETRSKLKIGQSIMLALPDAEQVTARIVWQNESLFGCRFDQPLPQGVVSAVRLRNPKQDEAKPLGDPVEPSASPDIAAPVDEGLPERLRRLRREQGLSRAALSGKTGFSKPTLWGWETGRTKPRRENLLILAALFGLTEQQLLFGAGDHAPAPETVKSGPEAYARPLRDIIDLSRTRIAEAAGVHKSNVRISIEF</sequence>
<protein>
    <submittedName>
        <fullName evidence="4">Helix-turn-helix domain protein</fullName>
    </submittedName>
</protein>
<keyword evidence="1" id="KW-0238">DNA-binding</keyword>
<evidence type="ECO:0000256" key="1">
    <source>
        <dbReference type="ARBA" id="ARBA00023125"/>
    </source>
</evidence>
<dbReference type="Proteomes" id="UP000007150">
    <property type="component" value="Chromosome 2"/>
</dbReference>
<dbReference type="Gene3D" id="1.10.260.40">
    <property type="entry name" value="lambda repressor-like DNA-binding domains"/>
    <property type="match status" value="1"/>
</dbReference>
<dbReference type="PANTHER" id="PTHR46797">
    <property type="entry name" value="HTH-TYPE TRANSCRIPTIONAL REGULATOR"/>
    <property type="match status" value="1"/>
</dbReference>
<dbReference type="GO" id="GO:0003700">
    <property type="term" value="F:DNA-binding transcription factor activity"/>
    <property type="evidence" value="ECO:0007669"/>
    <property type="project" value="TreeGrafter"/>
</dbReference>
<evidence type="ECO:0000313" key="4">
    <source>
        <dbReference type="EMBL" id="AEG51621.1"/>
    </source>
</evidence>
<dbReference type="GO" id="GO:0005829">
    <property type="term" value="C:cytosol"/>
    <property type="evidence" value="ECO:0007669"/>
    <property type="project" value="TreeGrafter"/>
</dbReference>
<dbReference type="GO" id="GO:0003677">
    <property type="term" value="F:DNA binding"/>
    <property type="evidence" value="ECO:0007669"/>
    <property type="project" value="UniProtKB-KW"/>
</dbReference>
<dbReference type="PROSITE" id="PS50943">
    <property type="entry name" value="HTH_CROC1"/>
    <property type="match status" value="1"/>
</dbReference>
<dbReference type="CDD" id="cd00093">
    <property type="entry name" value="HTH_XRE"/>
    <property type="match status" value="1"/>
</dbReference>
<dbReference type="Pfam" id="PF07238">
    <property type="entry name" value="PilZ"/>
    <property type="match status" value="1"/>
</dbReference>
<proteinExistence type="predicted"/>
<dbReference type="EMBL" id="CP002799">
    <property type="protein sequence ID" value="AEG51621.1"/>
    <property type="molecule type" value="Genomic_DNA"/>
</dbReference>
<reference evidence="4 5" key="1">
    <citation type="submission" date="2011-05" db="EMBL/GenBank/DDBJ databases">
        <title>Complete sequence of chromosome 2 of Sphingobium chlorophenolicum L-1.</title>
        <authorList>
            <consortium name="US DOE Joint Genome Institute"/>
            <person name="Lucas S."/>
            <person name="Han J."/>
            <person name="Lapidus A."/>
            <person name="Cheng J.-F."/>
            <person name="Goodwin L."/>
            <person name="Pitluck S."/>
            <person name="Peters L."/>
            <person name="Daligault H."/>
            <person name="Han C."/>
            <person name="Tapia R."/>
            <person name="Land M."/>
            <person name="Hauser L."/>
            <person name="Kyrpides N."/>
            <person name="Ivanova N."/>
            <person name="Pagani I."/>
            <person name="Turner P."/>
            <person name="Copley S."/>
            <person name="Woyke T."/>
        </authorList>
    </citation>
    <scope>NUCLEOTIDE SEQUENCE [LARGE SCALE GENOMIC DNA]</scope>
    <source>
        <strain evidence="4 5">L-1</strain>
    </source>
</reference>
<dbReference type="STRING" id="690566.Sphch_4042"/>
<dbReference type="InterPro" id="IPR001387">
    <property type="entry name" value="Cro/C1-type_HTH"/>
</dbReference>
<dbReference type="SUPFAM" id="SSF47413">
    <property type="entry name" value="lambda repressor-like DNA-binding domains"/>
    <property type="match status" value="1"/>
</dbReference>
<dbReference type="Pfam" id="PF13560">
    <property type="entry name" value="HTH_31"/>
    <property type="match status" value="1"/>
</dbReference>
<dbReference type="Gene3D" id="2.40.10.220">
    <property type="entry name" value="predicted glycosyltransferase like domains"/>
    <property type="match status" value="1"/>
</dbReference>
<evidence type="ECO:0000313" key="5">
    <source>
        <dbReference type="Proteomes" id="UP000007150"/>
    </source>
</evidence>
<dbReference type="InterPro" id="IPR009875">
    <property type="entry name" value="PilZ_domain"/>
</dbReference>
<keyword evidence="5" id="KW-1185">Reference proteome</keyword>
<organism evidence="4 5">
    <name type="scientific">Sphingobium chlorophenolicum L-1</name>
    <dbReference type="NCBI Taxonomy" id="690566"/>
    <lineage>
        <taxon>Bacteria</taxon>
        <taxon>Pseudomonadati</taxon>
        <taxon>Pseudomonadota</taxon>
        <taxon>Alphaproteobacteria</taxon>
        <taxon>Sphingomonadales</taxon>
        <taxon>Sphingomonadaceae</taxon>
        <taxon>Sphingobium</taxon>
    </lineage>
</organism>
<dbReference type="PANTHER" id="PTHR46797:SF1">
    <property type="entry name" value="METHYLPHOSPHONATE SYNTHASE"/>
    <property type="match status" value="1"/>
</dbReference>
<dbReference type="InterPro" id="IPR050807">
    <property type="entry name" value="TransReg_Diox_bact_type"/>
</dbReference>
<evidence type="ECO:0000256" key="2">
    <source>
        <dbReference type="SAM" id="MobiDB-lite"/>
    </source>
</evidence>
<dbReference type="InterPro" id="IPR010982">
    <property type="entry name" value="Lambda_DNA-bd_dom_sf"/>
</dbReference>
<dbReference type="SUPFAM" id="SSF141371">
    <property type="entry name" value="PilZ domain-like"/>
    <property type="match status" value="1"/>
</dbReference>
<gene>
    <name evidence="4" type="ORF">Sphch_4042</name>
</gene>
<accession>F6F291</accession>
<dbReference type="AlphaFoldDB" id="F6F291"/>
<dbReference type="GO" id="GO:0035438">
    <property type="term" value="F:cyclic-di-GMP binding"/>
    <property type="evidence" value="ECO:0007669"/>
    <property type="project" value="InterPro"/>
</dbReference>
<name>F6F291_SPHCR</name>
<dbReference type="RefSeq" id="WP_013849844.1">
    <property type="nucleotide sequence ID" value="NC_015594.1"/>
</dbReference>
<dbReference type="KEGG" id="sch:Sphch_4042"/>
<feature type="region of interest" description="Disordered" evidence="2">
    <location>
        <begin position="117"/>
        <end position="140"/>
    </location>
</feature>
<evidence type="ECO:0000259" key="3">
    <source>
        <dbReference type="PROSITE" id="PS50943"/>
    </source>
</evidence>
<feature type="region of interest" description="Disordered" evidence="2">
    <location>
        <begin position="1"/>
        <end position="20"/>
    </location>
</feature>
<dbReference type="HOGENOM" id="CLU_1223721_0_0_5"/>
<dbReference type="SMART" id="SM00530">
    <property type="entry name" value="HTH_XRE"/>
    <property type="match status" value="1"/>
</dbReference>